<sequence length="67" mass="6879">MGGFGRKGYEFLSELGLGPRNPGCYVNGAWTGGGPVVASLNPADNQASPLSLSLATSLLILAPTFRI</sequence>
<protein>
    <submittedName>
        <fullName evidence="1">Uncharacterized protein</fullName>
    </submittedName>
</protein>
<dbReference type="AlphaFoldDB" id="A0A4S8K616"/>
<dbReference type="Proteomes" id="UP000317650">
    <property type="component" value="Chromosome 8"/>
</dbReference>
<gene>
    <name evidence="1" type="ORF">C4D60_Mb08t23960</name>
</gene>
<keyword evidence="2" id="KW-1185">Reference proteome</keyword>
<name>A0A4S8K616_MUSBA</name>
<proteinExistence type="predicted"/>
<accession>A0A4S8K616</accession>
<organism evidence="1 2">
    <name type="scientific">Musa balbisiana</name>
    <name type="common">Banana</name>
    <dbReference type="NCBI Taxonomy" id="52838"/>
    <lineage>
        <taxon>Eukaryota</taxon>
        <taxon>Viridiplantae</taxon>
        <taxon>Streptophyta</taxon>
        <taxon>Embryophyta</taxon>
        <taxon>Tracheophyta</taxon>
        <taxon>Spermatophyta</taxon>
        <taxon>Magnoliopsida</taxon>
        <taxon>Liliopsida</taxon>
        <taxon>Zingiberales</taxon>
        <taxon>Musaceae</taxon>
        <taxon>Musa</taxon>
    </lineage>
</organism>
<evidence type="ECO:0000313" key="1">
    <source>
        <dbReference type="EMBL" id="THU70340.1"/>
    </source>
</evidence>
<dbReference type="EMBL" id="PYDT01000002">
    <property type="protein sequence ID" value="THU70340.1"/>
    <property type="molecule type" value="Genomic_DNA"/>
</dbReference>
<dbReference type="STRING" id="52838.A0A4S8K616"/>
<reference evidence="1 2" key="1">
    <citation type="journal article" date="2019" name="Nat. Plants">
        <title>Genome sequencing of Musa balbisiana reveals subgenome evolution and function divergence in polyploid bananas.</title>
        <authorList>
            <person name="Yao X."/>
        </authorList>
    </citation>
    <scope>NUCLEOTIDE SEQUENCE [LARGE SCALE GENOMIC DNA]</scope>
    <source>
        <strain evidence="2">cv. DH-PKW</strain>
        <tissue evidence="1">Leaves</tissue>
    </source>
</reference>
<comment type="caution">
    <text evidence="1">The sequence shown here is derived from an EMBL/GenBank/DDBJ whole genome shotgun (WGS) entry which is preliminary data.</text>
</comment>
<evidence type="ECO:0000313" key="2">
    <source>
        <dbReference type="Proteomes" id="UP000317650"/>
    </source>
</evidence>